<dbReference type="STRING" id="1499967.U27_01075"/>
<dbReference type="PANTHER" id="PTHR22946">
    <property type="entry name" value="DIENELACTONE HYDROLASE DOMAIN-CONTAINING PROTEIN-RELATED"/>
    <property type="match status" value="1"/>
</dbReference>
<comment type="similarity">
    <text evidence="2">Belongs to the AB hydrolase superfamily. FUS2 hydrolase family.</text>
</comment>
<dbReference type="Pfam" id="PF00561">
    <property type="entry name" value="Abhydrolase_1"/>
    <property type="match status" value="1"/>
</dbReference>
<dbReference type="Gene3D" id="3.40.50.1820">
    <property type="entry name" value="alpha/beta hydrolase"/>
    <property type="match status" value="1"/>
</dbReference>
<evidence type="ECO:0000313" key="4">
    <source>
        <dbReference type="EMBL" id="GAK61176.1"/>
    </source>
</evidence>
<accession>A0A081C9C1</accession>
<dbReference type="Proteomes" id="UP000030661">
    <property type="component" value="Unassembled WGS sequence"/>
</dbReference>
<dbReference type="HOGENOM" id="CLU_1197590_0_0_0"/>
<protein>
    <recommendedName>
        <fullName evidence="3">AB hydrolase-1 domain-containing protein</fullName>
    </recommendedName>
</protein>
<dbReference type="PANTHER" id="PTHR22946:SF9">
    <property type="entry name" value="POLYKETIDE TRANSFERASE AF380"/>
    <property type="match status" value="1"/>
</dbReference>
<dbReference type="InterPro" id="IPR050261">
    <property type="entry name" value="FrsA_esterase"/>
</dbReference>
<dbReference type="SUPFAM" id="SSF53474">
    <property type="entry name" value="alpha/beta-Hydrolases"/>
    <property type="match status" value="1"/>
</dbReference>
<organism evidence="4">
    <name type="scientific">Vecturithrix granuli</name>
    <dbReference type="NCBI Taxonomy" id="1499967"/>
    <lineage>
        <taxon>Bacteria</taxon>
        <taxon>Candidatus Moduliflexota</taxon>
        <taxon>Candidatus Vecturitrichia</taxon>
        <taxon>Candidatus Vecturitrichales</taxon>
        <taxon>Candidatus Vecturitrichaceae</taxon>
        <taxon>Candidatus Vecturithrix</taxon>
    </lineage>
</organism>
<keyword evidence="1" id="KW-0378">Hydrolase</keyword>
<feature type="domain" description="AB hydrolase-1" evidence="3">
    <location>
        <begin position="70"/>
        <end position="180"/>
    </location>
</feature>
<evidence type="ECO:0000259" key="3">
    <source>
        <dbReference type="Pfam" id="PF00561"/>
    </source>
</evidence>
<evidence type="ECO:0000256" key="1">
    <source>
        <dbReference type="ARBA" id="ARBA00022801"/>
    </source>
</evidence>
<proteinExistence type="inferred from homology"/>
<reference evidence="4" key="1">
    <citation type="journal article" date="2015" name="PeerJ">
        <title>First genomic representation of candidate bacterial phylum KSB3 points to enhanced environmental sensing as a trigger of wastewater bulking.</title>
        <authorList>
            <person name="Sekiguchi Y."/>
            <person name="Ohashi A."/>
            <person name="Parks D.H."/>
            <person name="Yamauchi T."/>
            <person name="Tyson G.W."/>
            <person name="Hugenholtz P."/>
        </authorList>
    </citation>
    <scope>NUCLEOTIDE SEQUENCE [LARGE SCALE GENOMIC DNA]</scope>
</reference>
<dbReference type="eggNOG" id="COG2936">
    <property type="taxonomic scope" value="Bacteria"/>
</dbReference>
<sequence>MNIINRQIHCSTFLIKMLFSLMFFVTEEAGFAEELQLSMQEISFQTRDNFTIFGSWITPQTLEPSTQKRPTVILLHDYGFNRREWGIFIPDLVERGFNVLAFDLRGHGQSKDGGLPPIEYLMAIGVPDVEAALKWVSAQKTTDKKNVNLIGVGVGADIVFLGTGQLQKKIRAAVVISPTYSTVLEGDLMSKEPRAILFCASTKSYNGMGVLAAETLSNFTKEPKKVVVYNSAAHGFTLFYKHPEIKQEILSWIGR</sequence>
<gene>
    <name evidence="4" type="ORF">U27_01075</name>
</gene>
<name>A0A081C9C1_VECG1</name>
<dbReference type="EMBL" id="DF820477">
    <property type="protein sequence ID" value="GAK61176.1"/>
    <property type="molecule type" value="Genomic_DNA"/>
</dbReference>
<evidence type="ECO:0000256" key="2">
    <source>
        <dbReference type="ARBA" id="ARBA00038115"/>
    </source>
</evidence>
<dbReference type="GO" id="GO:0052689">
    <property type="term" value="F:carboxylic ester hydrolase activity"/>
    <property type="evidence" value="ECO:0007669"/>
    <property type="project" value="UniProtKB-ARBA"/>
</dbReference>
<dbReference type="AlphaFoldDB" id="A0A081C9C1"/>
<keyword evidence="5" id="KW-1185">Reference proteome</keyword>
<evidence type="ECO:0000313" key="5">
    <source>
        <dbReference type="Proteomes" id="UP000030661"/>
    </source>
</evidence>
<dbReference type="InterPro" id="IPR029058">
    <property type="entry name" value="AB_hydrolase_fold"/>
</dbReference>
<dbReference type="InterPro" id="IPR000073">
    <property type="entry name" value="AB_hydrolase_1"/>
</dbReference>